<keyword evidence="3 6" id="KW-0378">Hydrolase</keyword>
<keyword evidence="2" id="KW-0719">Serine esterase</keyword>
<evidence type="ECO:0000256" key="1">
    <source>
        <dbReference type="ARBA" id="ARBA00005964"/>
    </source>
</evidence>
<evidence type="ECO:0000256" key="5">
    <source>
        <dbReference type="ARBA" id="ARBA00023180"/>
    </source>
</evidence>
<keyword evidence="5" id="KW-0325">Glycoprotein</keyword>
<dbReference type="Proteomes" id="UP001566132">
    <property type="component" value="Unassembled WGS sequence"/>
</dbReference>
<organism evidence="8 9">
    <name type="scientific">Hypothenemus hampei</name>
    <name type="common">Coffee berry borer</name>
    <dbReference type="NCBI Taxonomy" id="57062"/>
    <lineage>
        <taxon>Eukaryota</taxon>
        <taxon>Metazoa</taxon>
        <taxon>Ecdysozoa</taxon>
        <taxon>Arthropoda</taxon>
        <taxon>Hexapoda</taxon>
        <taxon>Insecta</taxon>
        <taxon>Pterygota</taxon>
        <taxon>Neoptera</taxon>
        <taxon>Endopterygota</taxon>
        <taxon>Coleoptera</taxon>
        <taxon>Polyphaga</taxon>
        <taxon>Cucujiformia</taxon>
        <taxon>Curculionidae</taxon>
        <taxon>Scolytinae</taxon>
        <taxon>Hypothenemus</taxon>
    </lineage>
</organism>
<evidence type="ECO:0000313" key="9">
    <source>
        <dbReference type="Proteomes" id="UP001566132"/>
    </source>
</evidence>
<reference evidence="8 9" key="1">
    <citation type="submission" date="2024-05" db="EMBL/GenBank/DDBJ databases">
        <title>Genetic variation in Jamaican populations of the coffee berry borer (Hypothenemus hampei).</title>
        <authorList>
            <person name="Errbii M."/>
            <person name="Myrie A."/>
        </authorList>
    </citation>
    <scope>NUCLEOTIDE SEQUENCE [LARGE SCALE GENOMIC DNA]</scope>
    <source>
        <strain evidence="8">JA-Hopewell-2020-01-JO</strain>
        <tissue evidence="8">Whole body</tissue>
    </source>
</reference>
<dbReference type="AlphaFoldDB" id="A0ABD1F011"/>
<keyword evidence="4" id="KW-1015">Disulfide bond</keyword>
<dbReference type="GO" id="GO:0052689">
    <property type="term" value="F:carboxylic ester hydrolase activity"/>
    <property type="evidence" value="ECO:0007669"/>
    <property type="project" value="UniProtKB-KW"/>
</dbReference>
<feature type="chain" id="PRO_5044527198" description="Carboxylic ester hydrolase" evidence="6">
    <location>
        <begin position="30"/>
        <end position="533"/>
    </location>
</feature>
<feature type="domain" description="Carboxylesterase type B" evidence="7">
    <location>
        <begin position="266"/>
        <end position="518"/>
    </location>
</feature>
<dbReference type="InterPro" id="IPR002018">
    <property type="entry name" value="CarbesteraseB"/>
</dbReference>
<dbReference type="SUPFAM" id="SSF53474">
    <property type="entry name" value="alpha/beta-Hydrolases"/>
    <property type="match status" value="1"/>
</dbReference>
<feature type="domain" description="Carboxylesterase type B" evidence="7">
    <location>
        <begin position="24"/>
        <end position="254"/>
    </location>
</feature>
<protein>
    <recommendedName>
        <fullName evidence="6">Carboxylic ester hydrolase</fullName>
        <ecNumber evidence="6">3.1.1.-</ecNumber>
    </recommendedName>
</protein>
<proteinExistence type="inferred from homology"/>
<accession>A0ABD1F011</accession>
<comment type="caution">
    <text evidence="8">The sequence shown here is derived from an EMBL/GenBank/DDBJ whole genome shotgun (WGS) entry which is preliminary data.</text>
</comment>
<dbReference type="EC" id="3.1.1.-" evidence="6"/>
<evidence type="ECO:0000256" key="3">
    <source>
        <dbReference type="ARBA" id="ARBA00022801"/>
    </source>
</evidence>
<dbReference type="EMBL" id="JBDJPC010000004">
    <property type="protein sequence ID" value="KAL1506637.1"/>
    <property type="molecule type" value="Genomic_DNA"/>
</dbReference>
<dbReference type="PANTHER" id="PTHR43142:SF1">
    <property type="entry name" value="CARBOXYLIC ESTER HYDROLASE"/>
    <property type="match status" value="1"/>
</dbReference>
<name>A0ABD1F011_HYPHA</name>
<evidence type="ECO:0000256" key="6">
    <source>
        <dbReference type="RuleBase" id="RU361235"/>
    </source>
</evidence>
<evidence type="ECO:0000256" key="4">
    <source>
        <dbReference type="ARBA" id="ARBA00023157"/>
    </source>
</evidence>
<keyword evidence="6" id="KW-0732">Signal</keyword>
<gene>
    <name evidence="8" type="ORF">ABEB36_005962</name>
</gene>
<evidence type="ECO:0000256" key="2">
    <source>
        <dbReference type="ARBA" id="ARBA00022487"/>
    </source>
</evidence>
<evidence type="ECO:0000259" key="7">
    <source>
        <dbReference type="Pfam" id="PF00135"/>
    </source>
</evidence>
<evidence type="ECO:0000313" key="8">
    <source>
        <dbReference type="EMBL" id="KAL1506637.1"/>
    </source>
</evidence>
<sequence>MGPFRVIRTMLLFHIFFNIIFFNSQQVNTKDGPINGIAQKTISGKTYYAFYSIPYAKPPVGTRRYQPPELTDPWTEPYDGRVEKPIICYQVWSDSEQENEDCLYMNVFTPVDPSEAVNSSLPVMVNIHGGGFIAGSGLESGGFSPKYLIEEDILVVSFNYRLGAFGFLSTGDDIIPGNLGLKDQILALKWVQRNIAAFGGDSTKVTISGQSAGAASVGYLVISPAAKGLFAGAILESGTSLCPWAYQRNQTKNTFKTDVSGADAVYQLSTQQGFIYAPVIEDTSNDSAISQFQYESLTQGNINKVPILIGVCSEEGLMNLDDNIDFTMNSYDTQPGYLVPQDLHIDYGTKEWNEVGNLIKQEYSPLSTFANNKAAGIKYFTEHDFVKAATKFAELASTFTDVYFYQFSYSGPIGFNTNHKYPGTGNVTHVEEWGYLYWGYSISEFPSEDQLMHNRMVALFTNFVKFQVPTPAKDPLFDNIVWPKVTNETFQYLNIGNFSDITLSVVNEKPKADRMTFWDNIYEKYGLSPFDTY</sequence>
<keyword evidence="9" id="KW-1185">Reference proteome</keyword>
<dbReference type="PANTHER" id="PTHR43142">
    <property type="entry name" value="CARBOXYLIC ESTER HYDROLASE"/>
    <property type="match status" value="1"/>
</dbReference>
<dbReference type="Pfam" id="PF00135">
    <property type="entry name" value="COesterase"/>
    <property type="match status" value="2"/>
</dbReference>
<dbReference type="Gene3D" id="3.40.50.1820">
    <property type="entry name" value="alpha/beta hydrolase"/>
    <property type="match status" value="1"/>
</dbReference>
<feature type="signal peptide" evidence="6">
    <location>
        <begin position="1"/>
        <end position="29"/>
    </location>
</feature>
<comment type="similarity">
    <text evidence="1 6">Belongs to the type-B carboxylesterase/lipase family.</text>
</comment>
<dbReference type="PROSITE" id="PS00122">
    <property type="entry name" value="CARBOXYLESTERASE_B_1"/>
    <property type="match status" value="1"/>
</dbReference>
<dbReference type="InterPro" id="IPR019826">
    <property type="entry name" value="Carboxylesterase_B_AS"/>
</dbReference>
<dbReference type="InterPro" id="IPR029058">
    <property type="entry name" value="AB_hydrolase_fold"/>
</dbReference>